<dbReference type="OrthoDB" id="296187at2759"/>
<keyword evidence="3" id="KW-0963">Cytoplasm</keyword>
<dbReference type="AlphaFoldDB" id="A0A8H4RXV1"/>
<comment type="similarity">
    <text evidence="1 3">Belongs to the TBCA family.</text>
</comment>
<comment type="subunit">
    <text evidence="3">Supercomplex made of cofactors A to E. Cofactors A and D function by capturing and stabilizing tubulin in a quasi-native conformation. Cofactor E binds to the cofactor D-tubulin complex; interaction with cofactor C then causes the release of tubulin polypeptides that are committed to the native state.</text>
</comment>
<dbReference type="GO" id="GO:0007021">
    <property type="term" value="P:tubulin complex assembly"/>
    <property type="evidence" value="ECO:0007669"/>
    <property type="project" value="UniProtKB-UniRule"/>
</dbReference>
<dbReference type="Pfam" id="PF02970">
    <property type="entry name" value="TBCA"/>
    <property type="match status" value="1"/>
</dbReference>
<dbReference type="InterPro" id="IPR036126">
    <property type="entry name" value="TBCA_sf"/>
</dbReference>
<dbReference type="GO" id="GO:0007023">
    <property type="term" value="P:post-chaperonin tubulin folding pathway"/>
    <property type="evidence" value="ECO:0007669"/>
    <property type="project" value="UniProtKB-UniRule"/>
</dbReference>
<gene>
    <name evidence="5" type="ORF">G7Y89_g1623</name>
</gene>
<keyword evidence="3" id="KW-0206">Cytoskeleton</keyword>
<evidence type="ECO:0000256" key="4">
    <source>
        <dbReference type="SAM" id="Coils"/>
    </source>
</evidence>
<sequence length="114" mass="12678">MAPPSPLAIATSSVNRLVKEEASYHKELKHQEARVEKLLASKDEDENAEYQLKQERTAIEETRAVFPPLLQRIEDALHRLEDQLATGEANGASETEIKNAKETIAKAKELASAK</sequence>
<dbReference type="PANTHER" id="PTHR21500:SF0">
    <property type="entry name" value="TUBULIN-SPECIFIC CHAPERONE A"/>
    <property type="match status" value="1"/>
</dbReference>
<proteinExistence type="inferred from homology"/>
<dbReference type="SUPFAM" id="SSF46988">
    <property type="entry name" value="Tubulin chaperone cofactor A"/>
    <property type="match status" value="1"/>
</dbReference>
<organism evidence="5 6">
    <name type="scientific">Cudoniella acicularis</name>
    <dbReference type="NCBI Taxonomy" id="354080"/>
    <lineage>
        <taxon>Eukaryota</taxon>
        <taxon>Fungi</taxon>
        <taxon>Dikarya</taxon>
        <taxon>Ascomycota</taxon>
        <taxon>Pezizomycotina</taxon>
        <taxon>Leotiomycetes</taxon>
        <taxon>Helotiales</taxon>
        <taxon>Tricladiaceae</taxon>
        <taxon>Cudoniella</taxon>
    </lineage>
</organism>
<comment type="subcellular location">
    <subcellularLocation>
        <location evidence="3">Cytoplasm</location>
        <location evidence="3">Cytoskeleton</location>
    </subcellularLocation>
</comment>
<comment type="caution">
    <text evidence="5">The sequence shown here is derived from an EMBL/GenBank/DDBJ whole genome shotgun (WGS) entry which is preliminary data.</text>
</comment>
<keyword evidence="3" id="KW-0493">Microtubule</keyword>
<dbReference type="EMBL" id="JAAMPI010000064">
    <property type="protein sequence ID" value="KAF4636472.1"/>
    <property type="molecule type" value="Genomic_DNA"/>
</dbReference>
<evidence type="ECO:0000256" key="3">
    <source>
        <dbReference type="RuleBase" id="RU364030"/>
    </source>
</evidence>
<dbReference type="PANTHER" id="PTHR21500">
    <property type="entry name" value="TUBULIN-SPECIFIC CHAPERONE A"/>
    <property type="match status" value="1"/>
</dbReference>
<accession>A0A8H4RXV1</accession>
<evidence type="ECO:0000256" key="1">
    <source>
        <dbReference type="ARBA" id="ARBA00006806"/>
    </source>
</evidence>
<keyword evidence="6" id="KW-1185">Reference proteome</keyword>
<dbReference type="InterPro" id="IPR004226">
    <property type="entry name" value="TBCA"/>
</dbReference>
<dbReference type="Gene3D" id="1.20.58.90">
    <property type="match status" value="1"/>
</dbReference>
<dbReference type="GO" id="GO:0005874">
    <property type="term" value="C:microtubule"/>
    <property type="evidence" value="ECO:0007669"/>
    <property type="project" value="UniProtKB-KW"/>
</dbReference>
<evidence type="ECO:0000256" key="2">
    <source>
        <dbReference type="ARBA" id="ARBA00023186"/>
    </source>
</evidence>
<evidence type="ECO:0000313" key="6">
    <source>
        <dbReference type="Proteomes" id="UP000566819"/>
    </source>
</evidence>
<keyword evidence="2 3" id="KW-0143">Chaperone</keyword>
<reference evidence="5 6" key="1">
    <citation type="submission" date="2020-03" db="EMBL/GenBank/DDBJ databases">
        <title>Draft Genome Sequence of Cudoniella acicularis.</title>
        <authorList>
            <person name="Buettner E."/>
            <person name="Kellner H."/>
        </authorList>
    </citation>
    <scope>NUCLEOTIDE SEQUENCE [LARGE SCALE GENOMIC DNA]</scope>
    <source>
        <strain evidence="5 6">DSM 108380</strain>
    </source>
</reference>
<dbReference type="GO" id="GO:0005829">
    <property type="term" value="C:cytosol"/>
    <property type="evidence" value="ECO:0007669"/>
    <property type="project" value="TreeGrafter"/>
</dbReference>
<feature type="coiled-coil region" evidence="4">
    <location>
        <begin position="28"/>
        <end position="110"/>
    </location>
</feature>
<name>A0A8H4RXV1_9HELO</name>
<evidence type="ECO:0000313" key="5">
    <source>
        <dbReference type="EMBL" id="KAF4636472.1"/>
    </source>
</evidence>
<dbReference type="Proteomes" id="UP000566819">
    <property type="component" value="Unassembled WGS sequence"/>
</dbReference>
<dbReference type="GO" id="GO:0048487">
    <property type="term" value="F:beta-tubulin binding"/>
    <property type="evidence" value="ECO:0007669"/>
    <property type="project" value="InterPro"/>
</dbReference>
<keyword evidence="4" id="KW-0175">Coiled coil</keyword>
<protein>
    <recommendedName>
        <fullName evidence="3">Tubulin-specific chaperone A</fullName>
    </recommendedName>
</protein>